<protein>
    <recommendedName>
        <fullName evidence="8">Proline-rich transmembrane protein 3/4 domain-containing protein</fullName>
    </recommendedName>
</protein>
<feature type="transmembrane region" description="Helical" evidence="7">
    <location>
        <begin position="182"/>
        <end position="206"/>
    </location>
</feature>
<keyword evidence="6 7" id="KW-0472">Membrane</keyword>
<keyword evidence="4" id="KW-0732">Signal</keyword>
<feature type="transmembrane region" description="Helical" evidence="7">
    <location>
        <begin position="279"/>
        <end position="301"/>
    </location>
</feature>
<proteinExistence type="predicted"/>
<keyword evidence="2" id="KW-0597">Phosphoprotein</keyword>
<keyword evidence="3 7" id="KW-0812">Transmembrane</keyword>
<evidence type="ECO:0000256" key="7">
    <source>
        <dbReference type="SAM" id="Phobius"/>
    </source>
</evidence>
<feature type="domain" description="Proline-rich transmembrane protein 3/4" evidence="8">
    <location>
        <begin position="20"/>
        <end position="305"/>
    </location>
</feature>
<feature type="transmembrane region" description="Helical" evidence="7">
    <location>
        <begin position="114"/>
        <end position="139"/>
    </location>
</feature>
<dbReference type="Proteomes" id="UP001249851">
    <property type="component" value="Unassembled WGS sequence"/>
</dbReference>
<accession>A0AAD9QTQ4</accession>
<feature type="transmembrane region" description="Helical" evidence="7">
    <location>
        <begin position="46"/>
        <end position="67"/>
    </location>
</feature>
<keyword evidence="5 7" id="KW-1133">Transmembrane helix</keyword>
<feature type="transmembrane region" description="Helical" evidence="7">
    <location>
        <begin position="151"/>
        <end position="170"/>
    </location>
</feature>
<evidence type="ECO:0000256" key="3">
    <source>
        <dbReference type="ARBA" id="ARBA00022692"/>
    </source>
</evidence>
<evidence type="ECO:0000256" key="2">
    <source>
        <dbReference type="ARBA" id="ARBA00022553"/>
    </source>
</evidence>
<dbReference type="EMBL" id="JARQWQ010000015">
    <property type="protein sequence ID" value="KAK2566916.1"/>
    <property type="molecule type" value="Genomic_DNA"/>
</dbReference>
<feature type="transmembrane region" description="Helical" evidence="7">
    <location>
        <begin position="79"/>
        <end position="99"/>
    </location>
</feature>
<evidence type="ECO:0000313" key="9">
    <source>
        <dbReference type="EMBL" id="KAK2566916.1"/>
    </source>
</evidence>
<comment type="subcellular location">
    <subcellularLocation>
        <location evidence="1">Membrane</location>
        <topology evidence="1">Multi-pass membrane protein</topology>
    </subcellularLocation>
</comment>
<sequence>MADFHGDLKALQGNEFASRQKKVWPEPHPQWNEAIPLFDWLWFAHIYGFGVLFGFTTLYSLFCLVWFRKTVFAKQKAHFVVTNLGLLFAGFGRSLGLLWDPYLSRESTSVAHRLVVLILWGTATAFITSAFSVMLLIVLETTKTNLGPPKMRSLRFLVAITLINVLYMVMSDTVVWFYPHAIIMIFICHVVFTIWGMAISVGYLVAGFRIWRNLRPSFHISAENDPSLLRDATKLKRLLLFMSTASIFGMFNFAVSLYISVGEFGFFAHGNHARHWPWFAMQTALRILELILTVLIFRIAIYHTKHAHQRGVGPQPRITTTEFTVTSP</sequence>
<gene>
    <name evidence="9" type="ORF">P5673_008676</name>
</gene>
<evidence type="ECO:0000259" key="8">
    <source>
        <dbReference type="Pfam" id="PF25987"/>
    </source>
</evidence>
<reference evidence="9" key="2">
    <citation type="journal article" date="2023" name="Science">
        <title>Genomic signatures of disease resistance in endangered staghorn corals.</title>
        <authorList>
            <person name="Vollmer S.V."/>
            <person name="Selwyn J.D."/>
            <person name="Despard B.A."/>
            <person name="Roesel C.L."/>
        </authorList>
    </citation>
    <scope>NUCLEOTIDE SEQUENCE</scope>
    <source>
        <strain evidence="9">K2</strain>
    </source>
</reference>
<feature type="transmembrane region" description="Helical" evidence="7">
    <location>
        <begin position="238"/>
        <end position="259"/>
    </location>
</feature>
<organism evidence="9 10">
    <name type="scientific">Acropora cervicornis</name>
    <name type="common">Staghorn coral</name>
    <dbReference type="NCBI Taxonomy" id="6130"/>
    <lineage>
        <taxon>Eukaryota</taxon>
        <taxon>Metazoa</taxon>
        <taxon>Cnidaria</taxon>
        <taxon>Anthozoa</taxon>
        <taxon>Hexacorallia</taxon>
        <taxon>Scleractinia</taxon>
        <taxon>Astrocoeniina</taxon>
        <taxon>Acroporidae</taxon>
        <taxon>Acropora</taxon>
    </lineage>
</organism>
<evidence type="ECO:0000313" key="10">
    <source>
        <dbReference type="Proteomes" id="UP001249851"/>
    </source>
</evidence>
<evidence type="ECO:0000256" key="5">
    <source>
        <dbReference type="ARBA" id="ARBA00022989"/>
    </source>
</evidence>
<evidence type="ECO:0000256" key="4">
    <source>
        <dbReference type="ARBA" id="ARBA00022729"/>
    </source>
</evidence>
<dbReference type="InterPro" id="IPR059081">
    <property type="entry name" value="PRRT3-4"/>
</dbReference>
<dbReference type="PANTHER" id="PTHR35578">
    <property type="entry name" value="PROLINE-RICH TRANSMEMBRANE PROTEIN 4-RELATED"/>
    <property type="match status" value="1"/>
</dbReference>
<evidence type="ECO:0000256" key="6">
    <source>
        <dbReference type="ARBA" id="ARBA00023136"/>
    </source>
</evidence>
<evidence type="ECO:0000256" key="1">
    <source>
        <dbReference type="ARBA" id="ARBA00004141"/>
    </source>
</evidence>
<reference evidence="9" key="1">
    <citation type="journal article" date="2023" name="G3 (Bethesda)">
        <title>Whole genome assembly and annotation of the endangered Caribbean coral Acropora cervicornis.</title>
        <authorList>
            <person name="Selwyn J.D."/>
            <person name="Vollmer S.V."/>
        </authorList>
    </citation>
    <scope>NUCLEOTIDE SEQUENCE</scope>
    <source>
        <strain evidence="9">K2</strain>
    </source>
</reference>
<comment type="caution">
    <text evidence="9">The sequence shown here is derived from an EMBL/GenBank/DDBJ whole genome shotgun (WGS) entry which is preliminary data.</text>
</comment>
<name>A0AAD9QTQ4_ACRCE</name>
<dbReference type="Pfam" id="PF25987">
    <property type="entry name" value="PRRT3"/>
    <property type="match status" value="1"/>
</dbReference>
<keyword evidence="10" id="KW-1185">Reference proteome</keyword>
<dbReference type="AlphaFoldDB" id="A0AAD9QTQ4"/>
<dbReference type="InterPro" id="IPR052836">
    <property type="entry name" value="PRRT_domain-containing"/>
</dbReference>